<comment type="caution">
    <text evidence="2">The sequence shown here is derived from an EMBL/GenBank/DDBJ whole genome shotgun (WGS) entry which is preliminary data.</text>
</comment>
<evidence type="ECO:0000313" key="2">
    <source>
        <dbReference type="EMBL" id="MBB1160766.1"/>
    </source>
</evidence>
<organism evidence="2 3">
    <name type="scientific">Aquariibacter albus</name>
    <dbReference type="NCBI Taxonomy" id="2759899"/>
    <lineage>
        <taxon>Bacteria</taxon>
        <taxon>Pseudomonadati</taxon>
        <taxon>Pseudomonadota</taxon>
        <taxon>Betaproteobacteria</taxon>
        <taxon>Burkholderiales</taxon>
        <taxon>Sphaerotilaceae</taxon>
        <taxon>Aquariibacter</taxon>
    </lineage>
</organism>
<feature type="transmembrane region" description="Helical" evidence="1">
    <location>
        <begin position="128"/>
        <end position="153"/>
    </location>
</feature>
<keyword evidence="1" id="KW-0472">Membrane</keyword>
<sequence>MPSDAPPCPAPPVRRRRVYYFAGFDTRGARSYHALYRDEAARQQACGDRRYAVGPAEVAGEALTDWQIEALHGGQATRTHYRFMAWNDLLRAYWPERLGPVLASMPAFYLRFAACGALGRTRRLAAPFFWMILLPLLHSLAALLLGGLAAVALGLAWPAGWGPPGLGLILSVLLGLAVLAGLLHLGERGRVFWLMRAWRFLWDWSGRRIPALEQRLDAFAARIEQDLQQPVAGEAPADEVLLVGHSAGALAAVSVAARWLAGRTSGPAPQVKLLTLGPVHPFLGLIPQAGWYREQLAQVAASGMSWLDLSAPGDPLCYALVDPLAACGLPPAPPNLRLKSARFDRMLAPERYARLRRDIFRIHFQYLMASERPVEHDYFQLSAGPQRLEQLLARNVRPA</sequence>
<dbReference type="Gene3D" id="3.40.50.1820">
    <property type="entry name" value="alpha/beta hydrolase"/>
    <property type="match status" value="1"/>
</dbReference>
<name>A0A839HHH2_9BURK</name>
<evidence type="ECO:0000313" key="3">
    <source>
        <dbReference type="Proteomes" id="UP000586093"/>
    </source>
</evidence>
<feature type="transmembrane region" description="Helical" evidence="1">
    <location>
        <begin position="165"/>
        <end position="186"/>
    </location>
</feature>
<dbReference type="SUPFAM" id="SSF53474">
    <property type="entry name" value="alpha/beta-Hydrolases"/>
    <property type="match status" value="1"/>
</dbReference>
<proteinExistence type="predicted"/>
<gene>
    <name evidence="2" type="ORF">H4F90_02060</name>
</gene>
<dbReference type="RefSeq" id="WP_182661014.1">
    <property type="nucleotide sequence ID" value="NZ_JACIVI010000001.1"/>
</dbReference>
<reference evidence="2 3" key="1">
    <citation type="submission" date="2020-08" db="EMBL/GenBank/DDBJ databases">
        <title>Aquariorum lacteus gen. nov., sp. nov., a new member of the family Comamonadaceae, isolated from freshwater aquarium.</title>
        <authorList>
            <person name="Chun S.-J."/>
        </authorList>
    </citation>
    <scope>NUCLEOTIDE SEQUENCE [LARGE SCALE GENOMIC DNA]</scope>
    <source>
        <strain evidence="2 3">SJAQ100</strain>
    </source>
</reference>
<dbReference type="Proteomes" id="UP000586093">
    <property type="component" value="Unassembled WGS sequence"/>
</dbReference>
<evidence type="ECO:0008006" key="4">
    <source>
        <dbReference type="Google" id="ProtNLM"/>
    </source>
</evidence>
<dbReference type="InterPro" id="IPR029058">
    <property type="entry name" value="AB_hydrolase_fold"/>
</dbReference>
<evidence type="ECO:0000256" key="1">
    <source>
        <dbReference type="SAM" id="Phobius"/>
    </source>
</evidence>
<dbReference type="EMBL" id="JACIVI010000001">
    <property type="protein sequence ID" value="MBB1160766.1"/>
    <property type="molecule type" value="Genomic_DNA"/>
</dbReference>
<accession>A0A839HHH2</accession>
<keyword evidence="1" id="KW-1133">Transmembrane helix</keyword>
<protein>
    <recommendedName>
        <fullName evidence="4">Lipase family protein</fullName>
    </recommendedName>
</protein>
<dbReference type="AlphaFoldDB" id="A0A839HHH2"/>
<keyword evidence="3" id="KW-1185">Reference proteome</keyword>
<keyword evidence="1" id="KW-0812">Transmembrane</keyword>